<protein>
    <recommendedName>
        <fullName evidence="5">Hcy-binding domain-containing protein</fullName>
    </recommendedName>
</protein>
<dbReference type="Pfam" id="PF02574">
    <property type="entry name" value="S-methyl_trans"/>
    <property type="match status" value="1"/>
</dbReference>
<keyword evidence="7" id="KW-1185">Reference proteome</keyword>
<evidence type="ECO:0000256" key="1">
    <source>
        <dbReference type="ARBA" id="ARBA00022603"/>
    </source>
</evidence>
<sequence>MAGVVEELVKKAGGCAVIDGGFATQLEALGADINDPLWSAACLITKPHLIKEVTPATRPIHSTGRRACLHNASS</sequence>
<evidence type="ECO:0000313" key="6">
    <source>
        <dbReference type="EnsemblPlants" id="AET4Gv20604700.8"/>
    </source>
</evidence>
<accession>A0A453IMT9</accession>
<reference evidence="7" key="2">
    <citation type="journal article" date="2017" name="Nat. Plants">
        <title>The Aegilops tauschii genome reveals multiple impacts of transposons.</title>
        <authorList>
            <person name="Zhao G."/>
            <person name="Zou C."/>
            <person name="Li K."/>
            <person name="Wang K."/>
            <person name="Li T."/>
            <person name="Gao L."/>
            <person name="Zhang X."/>
            <person name="Wang H."/>
            <person name="Yang Z."/>
            <person name="Liu X."/>
            <person name="Jiang W."/>
            <person name="Mao L."/>
            <person name="Kong X."/>
            <person name="Jiao Y."/>
            <person name="Jia J."/>
        </authorList>
    </citation>
    <scope>NUCLEOTIDE SEQUENCE [LARGE SCALE GENOMIC DNA]</scope>
    <source>
        <strain evidence="7">cv. AL8/78</strain>
    </source>
</reference>
<evidence type="ECO:0000313" key="7">
    <source>
        <dbReference type="Proteomes" id="UP000015105"/>
    </source>
</evidence>
<evidence type="ECO:0000259" key="5">
    <source>
        <dbReference type="Pfam" id="PF02574"/>
    </source>
</evidence>
<dbReference type="EnsemblPlants" id="AET4Gv20604700.8">
    <property type="protein sequence ID" value="AET4Gv20604700.8"/>
    <property type="gene ID" value="AET4Gv20604700"/>
</dbReference>
<keyword evidence="1" id="KW-0489">Methyltransferase</keyword>
<dbReference type="Proteomes" id="UP000015105">
    <property type="component" value="Chromosome 4D"/>
</dbReference>
<dbReference type="PANTHER" id="PTHR46015:SF7">
    <property type="entry name" value="HOMOCYSTEINE S-METHYLTRANSFERASE 1"/>
    <property type="match status" value="1"/>
</dbReference>
<dbReference type="InterPro" id="IPR036589">
    <property type="entry name" value="HCY_dom_sf"/>
</dbReference>
<organism evidence="6 7">
    <name type="scientific">Aegilops tauschii subsp. strangulata</name>
    <name type="common">Goatgrass</name>
    <dbReference type="NCBI Taxonomy" id="200361"/>
    <lineage>
        <taxon>Eukaryota</taxon>
        <taxon>Viridiplantae</taxon>
        <taxon>Streptophyta</taxon>
        <taxon>Embryophyta</taxon>
        <taxon>Tracheophyta</taxon>
        <taxon>Spermatophyta</taxon>
        <taxon>Magnoliopsida</taxon>
        <taxon>Liliopsida</taxon>
        <taxon>Poales</taxon>
        <taxon>Poaceae</taxon>
        <taxon>BOP clade</taxon>
        <taxon>Pooideae</taxon>
        <taxon>Triticodae</taxon>
        <taxon>Triticeae</taxon>
        <taxon>Triticinae</taxon>
        <taxon>Aegilops</taxon>
    </lineage>
</organism>
<keyword evidence="2" id="KW-0808">Transferase</keyword>
<dbReference type="InterPro" id="IPR003726">
    <property type="entry name" value="HCY_dom"/>
</dbReference>
<dbReference type="Gene3D" id="3.20.20.330">
    <property type="entry name" value="Homocysteine-binding-like domain"/>
    <property type="match status" value="1"/>
</dbReference>
<dbReference type="GO" id="GO:0008898">
    <property type="term" value="F:S-adenosylmethionine-homocysteine S-methyltransferase activity"/>
    <property type="evidence" value="ECO:0007669"/>
    <property type="project" value="TreeGrafter"/>
</dbReference>
<reference evidence="7" key="1">
    <citation type="journal article" date="2014" name="Science">
        <title>Ancient hybridizations among the ancestral genomes of bread wheat.</title>
        <authorList>
            <consortium name="International Wheat Genome Sequencing Consortium,"/>
            <person name="Marcussen T."/>
            <person name="Sandve S.R."/>
            <person name="Heier L."/>
            <person name="Spannagl M."/>
            <person name="Pfeifer M."/>
            <person name="Jakobsen K.S."/>
            <person name="Wulff B.B."/>
            <person name="Steuernagel B."/>
            <person name="Mayer K.F."/>
            <person name="Olsen O.A."/>
        </authorList>
    </citation>
    <scope>NUCLEOTIDE SEQUENCE [LARGE SCALE GENOMIC DNA]</scope>
    <source>
        <strain evidence="7">cv. AL8/78</strain>
    </source>
</reference>
<proteinExistence type="predicted"/>
<dbReference type="GO" id="GO:0046872">
    <property type="term" value="F:metal ion binding"/>
    <property type="evidence" value="ECO:0007669"/>
    <property type="project" value="UniProtKB-KW"/>
</dbReference>
<reference evidence="6" key="5">
    <citation type="journal article" date="2021" name="G3 (Bethesda)">
        <title>Aegilops tauschii genome assembly Aet v5.0 features greater sequence contiguity and improved annotation.</title>
        <authorList>
            <person name="Wang L."/>
            <person name="Zhu T."/>
            <person name="Rodriguez J.C."/>
            <person name="Deal K.R."/>
            <person name="Dubcovsky J."/>
            <person name="McGuire P.E."/>
            <person name="Lux T."/>
            <person name="Spannagl M."/>
            <person name="Mayer K.F.X."/>
            <person name="Baldrich P."/>
            <person name="Meyers B.C."/>
            <person name="Huo N."/>
            <person name="Gu Y.Q."/>
            <person name="Zhou H."/>
            <person name="Devos K.M."/>
            <person name="Bennetzen J.L."/>
            <person name="Unver T."/>
            <person name="Budak H."/>
            <person name="Gulick P.J."/>
            <person name="Galiba G."/>
            <person name="Kalapos B."/>
            <person name="Nelson D.R."/>
            <person name="Li P."/>
            <person name="You F.M."/>
            <person name="Luo M.C."/>
            <person name="Dvorak J."/>
        </authorList>
    </citation>
    <scope>NUCLEOTIDE SEQUENCE [LARGE SCALE GENOMIC DNA]</scope>
    <source>
        <strain evidence="6">cv. AL8/78</strain>
    </source>
</reference>
<evidence type="ECO:0000256" key="3">
    <source>
        <dbReference type="ARBA" id="ARBA00022723"/>
    </source>
</evidence>
<name>A0A453IMT9_AEGTS</name>
<dbReference type="PANTHER" id="PTHR46015">
    <property type="entry name" value="ZGC:172121"/>
    <property type="match status" value="1"/>
</dbReference>
<dbReference type="GO" id="GO:0033528">
    <property type="term" value="P:S-methylmethionine cycle"/>
    <property type="evidence" value="ECO:0007669"/>
    <property type="project" value="TreeGrafter"/>
</dbReference>
<dbReference type="GO" id="GO:0032259">
    <property type="term" value="P:methylation"/>
    <property type="evidence" value="ECO:0007669"/>
    <property type="project" value="UniProtKB-KW"/>
</dbReference>
<dbReference type="SUPFAM" id="SSF82282">
    <property type="entry name" value="Homocysteine S-methyltransferase"/>
    <property type="match status" value="1"/>
</dbReference>
<evidence type="ECO:0000256" key="2">
    <source>
        <dbReference type="ARBA" id="ARBA00022679"/>
    </source>
</evidence>
<reference evidence="6" key="3">
    <citation type="journal article" date="2017" name="Nature">
        <title>Genome sequence of the progenitor of the wheat D genome Aegilops tauschii.</title>
        <authorList>
            <person name="Luo M.C."/>
            <person name="Gu Y.Q."/>
            <person name="Puiu D."/>
            <person name="Wang H."/>
            <person name="Twardziok S.O."/>
            <person name="Deal K.R."/>
            <person name="Huo N."/>
            <person name="Zhu T."/>
            <person name="Wang L."/>
            <person name="Wang Y."/>
            <person name="McGuire P.E."/>
            <person name="Liu S."/>
            <person name="Long H."/>
            <person name="Ramasamy R.K."/>
            <person name="Rodriguez J.C."/>
            <person name="Van S.L."/>
            <person name="Yuan L."/>
            <person name="Wang Z."/>
            <person name="Xia Z."/>
            <person name="Xiao L."/>
            <person name="Anderson O.D."/>
            <person name="Ouyang S."/>
            <person name="Liang Y."/>
            <person name="Zimin A.V."/>
            <person name="Pertea G."/>
            <person name="Qi P."/>
            <person name="Bennetzen J.L."/>
            <person name="Dai X."/>
            <person name="Dawson M.W."/>
            <person name="Muller H.G."/>
            <person name="Kugler K."/>
            <person name="Rivarola-Duarte L."/>
            <person name="Spannagl M."/>
            <person name="Mayer K.F.X."/>
            <person name="Lu F.H."/>
            <person name="Bevan M.W."/>
            <person name="Leroy P."/>
            <person name="Li P."/>
            <person name="You F.M."/>
            <person name="Sun Q."/>
            <person name="Liu Z."/>
            <person name="Lyons E."/>
            <person name="Wicker T."/>
            <person name="Salzberg S.L."/>
            <person name="Devos K.M."/>
            <person name="Dvorak J."/>
        </authorList>
    </citation>
    <scope>NUCLEOTIDE SEQUENCE [LARGE SCALE GENOMIC DNA]</scope>
    <source>
        <strain evidence="6">cv. AL8/78</strain>
    </source>
</reference>
<dbReference type="GO" id="GO:0009086">
    <property type="term" value="P:methionine biosynthetic process"/>
    <property type="evidence" value="ECO:0007669"/>
    <property type="project" value="TreeGrafter"/>
</dbReference>
<reference evidence="6" key="4">
    <citation type="submission" date="2019-03" db="UniProtKB">
        <authorList>
            <consortium name="EnsemblPlants"/>
        </authorList>
    </citation>
    <scope>IDENTIFICATION</scope>
</reference>
<dbReference type="AlphaFoldDB" id="A0A453IMT9"/>
<evidence type="ECO:0000256" key="4">
    <source>
        <dbReference type="ARBA" id="ARBA00022833"/>
    </source>
</evidence>
<keyword evidence="3" id="KW-0479">Metal-binding</keyword>
<feature type="domain" description="Hcy-binding" evidence="5">
    <location>
        <begin position="17"/>
        <end position="53"/>
    </location>
</feature>
<keyword evidence="4" id="KW-0862">Zinc</keyword>
<dbReference type="Gramene" id="AET4Gv20604700.8">
    <property type="protein sequence ID" value="AET4Gv20604700.8"/>
    <property type="gene ID" value="AET4Gv20604700"/>
</dbReference>
<dbReference type="InterPro" id="IPR051486">
    <property type="entry name" value="Hcy_S-methyltransferase"/>
</dbReference>